<evidence type="ECO:0000256" key="1">
    <source>
        <dbReference type="ARBA" id="ARBA00006817"/>
    </source>
</evidence>
<keyword evidence="4" id="KW-1185">Reference proteome</keyword>
<feature type="domain" description="Activator of Hsp90 ATPase homologue 1/2-like C-terminal" evidence="2">
    <location>
        <begin position="23"/>
        <end position="159"/>
    </location>
</feature>
<evidence type="ECO:0000313" key="3">
    <source>
        <dbReference type="EMBL" id="RJT87661.1"/>
    </source>
</evidence>
<dbReference type="Proteomes" id="UP000272015">
    <property type="component" value="Unassembled WGS sequence"/>
</dbReference>
<gene>
    <name evidence="3" type="ORF">D6T64_13765</name>
</gene>
<dbReference type="Gene3D" id="3.30.530.20">
    <property type="match status" value="2"/>
</dbReference>
<name>A0A3A5MFR4_9MICO</name>
<sequence>MPVTSVEKDLDQLTITIIADFAAPLRRLWDAYTDPRQIERFWGPPTYPARFLRHDALAGGRSLYSMTGPEGDVHFGCWDWTSAEAPHTFEVLDRFSDAAGRPIPDLPTTRVEFAFEETRDGSRLRTTSYFESLEQMQQLIEMGMLEGTREAMSQIDQVLADLASFATERATEAQILSDTQVRVARVIRGTAPQVWRAHTDAALMKRWLLGPDGWSMPVCEIATAVGDSYRYEWQRDGGEERFGFTGELLESQEPSRAVTTEAMIGMDFPATLNELTLTEVEGGTLLCLVVTYANAEQRDAVLATGMTDGMETSYARLESLLQPTLA</sequence>
<dbReference type="EMBL" id="QZVS01000088">
    <property type="protein sequence ID" value="RJT87661.1"/>
    <property type="molecule type" value="Genomic_DNA"/>
</dbReference>
<protein>
    <submittedName>
        <fullName evidence="3">ATPase</fullName>
    </submittedName>
</protein>
<comment type="caution">
    <text evidence="3">The sequence shown here is derived from an EMBL/GenBank/DDBJ whole genome shotgun (WGS) entry which is preliminary data.</text>
</comment>
<dbReference type="InterPro" id="IPR023393">
    <property type="entry name" value="START-like_dom_sf"/>
</dbReference>
<reference evidence="3 4" key="1">
    <citation type="submission" date="2018-09" db="EMBL/GenBank/DDBJ databases">
        <title>Novel species of Cryobacterium.</title>
        <authorList>
            <person name="Liu Q."/>
            <person name="Xin Y.-H."/>
        </authorList>
    </citation>
    <scope>NUCLEOTIDE SEQUENCE [LARGE SCALE GENOMIC DNA]</scope>
    <source>
        <strain evidence="3 4">Hh39</strain>
    </source>
</reference>
<accession>A0A3A5MFR4</accession>
<comment type="similarity">
    <text evidence="1">Belongs to the AHA1 family.</text>
</comment>
<proteinExistence type="inferred from homology"/>
<dbReference type="InterPro" id="IPR013538">
    <property type="entry name" value="ASHA1/2-like_C"/>
</dbReference>
<dbReference type="SUPFAM" id="SSF55961">
    <property type="entry name" value="Bet v1-like"/>
    <property type="match status" value="2"/>
</dbReference>
<dbReference type="AlphaFoldDB" id="A0A3A5MFR4"/>
<dbReference type="RefSeq" id="WP_119975252.1">
    <property type="nucleotide sequence ID" value="NZ_JBHSQA010000014.1"/>
</dbReference>
<dbReference type="CDD" id="cd07814">
    <property type="entry name" value="SRPBCC_CalC_Aha1-like"/>
    <property type="match status" value="1"/>
</dbReference>
<evidence type="ECO:0000313" key="4">
    <source>
        <dbReference type="Proteomes" id="UP000272015"/>
    </source>
</evidence>
<evidence type="ECO:0000259" key="2">
    <source>
        <dbReference type="Pfam" id="PF08327"/>
    </source>
</evidence>
<feature type="domain" description="Activator of Hsp90 ATPase homologue 1/2-like C-terminal" evidence="2">
    <location>
        <begin position="191"/>
        <end position="321"/>
    </location>
</feature>
<organism evidence="3 4">
    <name type="scientific">Cryobacterium melibiosiphilum</name>
    <dbReference type="NCBI Taxonomy" id="995039"/>
    <lineage>
        <taxon>Bacteria</taxon>
        <taxon>Bacillati</taxon>
        <taxon>Actinomycetota</taxon>
        <taxon>Actinomycetes</taxon>
        <taxon>Micrococcales</taxon>
        <taxon>Microbacteriaceae</taxon>
        <taxon>Cryobacterium</taxon>
    </lineage>
</organism>
<dbReference type="OrthoDB" id="3365660at2"/>
<dbReference type="Pfam" id="PF08327">
    <property type="entry name" value="AHSA1"/>
    <property type="match status" value="2"/>
</dbReference>